<dbReference type="PROSITE" id="PS51371">
    <property type="entry name" value="CBS"/>
    <property type="match status" value="1"/>
</dbReference>
<reference evidence="3 4" key="1">
    <citation type="journal article" date="2011" name="Stand. Genomic Sci.">
        <title>Complete genome sequence of Syntrophobotulus glycolicus type strain (FlGlyR).</title>
        <authorList>
            <person name="Han C."/>
            <person name="Mwirichia R."/>
            <person name="Chertkov O."/>
            <person name="Held B."/>
            <person name="Lapidus A."/>
            <person name="Nolan M."/>
            <person name="Lucas S."/>
            <person name="Hammon N."/>
            <person name="Deshpande S."/>
            <person name="Cheng J.F."/>
            <person name="Tapia R."/>
            <person name="Goodwin L."/>
            <person name="Pitluck S."/>
            <person name="Huntemann M."/>
            <person name="Liolios K."/>
            <person name="Ivanova N."/>
            <person name="Pagani I."/>
            <person name="Mavromatis K."/>
            <person name="Ovchinikova G."/>
            <person name="Pati A."/>
            <person name="Chen A."/>
            <person name="Palaniappan K."/>
            <person name="Land M."/>
            <person name="Hauser L."/>
            <person name="Brambilla E.M."/>
            <person name="Rohde M."/>
            <person name="Spring S."/>
            <person name="Sikorski J."/>
            <person name="Goker M."/>
            <person name="Woyke T."/>
            <person name="Bristow J."/>
            <person name="Eisen J.A."/>
            <person name="Markowitz V."/>
            <person name="Hugenholtz P."/>
            <person name="Kyrpides N.C."/>
            <person name="Klenk H.P."/>
            <person name="Detter J.C."/>
        </authorList>
    </citation>
    <scope>NUCLEOTIDE SEQUENCE [LARGE SCALE GENOMIC DNA]</scope>
    <source>
        <strain evidence="4">DSM 8271 / FlGlyR</strain>
    </source>
</reference>
<dbReference type="InterPro" id="IPR027275">
    <property type="entry name" value="PRC-brl_dom"/>
</dbReference>
<keyword evidence="4" id="KW-1185">Reference proteome</keyword>
<evidence type="ECO:0000313" key="4">
    <source>
        <dbReference type="Proteomes" id="UP000007488"/>
    </source>
</evidence>
<dbReference type="AlphaFoldDB" id="F0SUV1"/>
<dbReference type="Pfam" id="PF00571">
    <property type="entry name" value="CBS"/>
    <property type="match status" value="1"/>
</dbReference>
<feature type="domain" description="CBS" evidence="2">
    <location>
        <begin position="291"/>
        <end position="354"/>
    </location>
</feature>
<dbReference type="InterPro" id="IPR000644">
    <property type="entry name" value="CBS_dom"/>
</dbReference>
<dbReference type="Gene3D" id="1.25.60.10">
    <property type="entry name" value="MgtE N-terminal domain-like"/>
    <property type="match status" value="1"/>
</dbReference>
<evidence type="ECO:0000313" key="3">
    <source>
        <dbReference type="EMBL" id="ADY56667.1"/>
    </source>
</evidence>
<dbReference type="GO" id="GO:0015095">
    <property type="term" value="F:magnesium ion transmembrane transporter activity"/>
    <property type="evidence" value="ECO:0007669"/>
    <property type="project" value="InterPro"/>
</dbReference>
<dbReference type="SMART" id="SM00924">
    <property type="entry name" value="MgtE_N"/>
    <property type="match status" value="1"/>
</dbReference>
<dbReference type="SUPFAM" id="SSF54631">
    <property type="entry name" value="CBS-domain pair"/>
    <property type="match status" value="1"/>
</dbReference>
<dbReference type="SUPFAM" id="SSF50346">
    <property type="entry name" value="PRC-barrel domain"/>
    <property type="match status" value="1"/>
</dbReference>
<protein>
    <submittedName>
        <fullName evidence="3">MgtE intracellular region</fullName>
    </submittedName>
</protein>
<dbReference type="STRING" id="645991.Sgly_2380"/>
<evidence type="ECO:0000256" key="1">
    <source>
        <dbReference type="PROSITE-ProRule" id="PRU00703"/>
    </source>
</evidence>
<dbReference type="InterPro" id="IPR006668">
    <property type="entry name" value="Mg_transptr_MgtE_intracell_dom"/>
</dbReference>
<dbReference type="SUPFAM" id="SSF158791">
    <property type="entry name" value="MgtE N-terminal domain-like"/>
    <property type="match status" value="1"/>
</dbReference>
<dbReference type="Proteomes" id="UP000007488">
    <property type="component" value="Chromosome"/>
</dbReference>
<dbReference type="HOGENOM" id="CLU_030870_1_0_9"/>
<dbReference type="InterPro" id="IPR011033">
    <property type="entry name" value="PRC_barrel-like_sf"/>
</dbReference>
<reference evidence="4" key="2">
    <citation type="submission" date="2011-02" db="EMBL/GenBank/DDBJ databases">
        <title>The complete genome of Syntrophobotulus glycolicus DSM 8271.</title>
        <authorList>
            <person name="Lucas S."/>
            <person name="Copeland A."/>
            <person name="Lapidus A."/>
            <person name="Bruce D."/>
            <person name="Goodwin L."/>
            <person name="Pitluck S."/>
            <person name="Kyrpides N."/>
            <person name="Mavromatis K."/>
            <person name="Pagani I."/>
            <person name="Ivanova N."/>
            <person name="Mikhailova N."/>
            <person name="Chertkov O."/>
            <person name="Held B."/>
            <person name="Detter J.C."/>
            <person name="Tapia R."/>
            <person name="Han C."/>
            <person name="Land M."/>
            <person name="Hauser L."/>
            <person name="Markowitz V."/>
            <person name="Cheng J.-F."/>
            <person name="Hugenholtz P."/>
            <person name="Woyke T."/>
            <person name="Wu D."/>
            <person name="Spring S."/>
            <person name="Schroeder M."/>
            <person name="Brambilla E."/>
            <person name="Klenk H.-P."/>
            <person name="Eisen J.A."/>
        </authorList>
    </citation>
    <scope>NUCLEOTIDE SEQUENCE [LARGE SCALE GENOMIC DNA]</scope>
    <source>
        <strain evidence="4">DSM 8271 / FlGlyR</strain>
    </source>
</reference>
<evidence type="ECO:0000259" key="2">
    <source>
        <dbReference type="PROSITE" id="PS51371"/>
    </source>
</evidence>
<dbReference type="eggNOG" id="COG2239">
    <property type="taxonomic scope" value="Bacteria"/>
</dbReference>
<dbReference type="EMBL" id="CP002547">
    <property type="protein sequence ID" value="ADY56667.1"/>
    <property type="molecule type" value="Genomic_DNA"/>
</dbReference>
<organism evidence="3 4">
    <name type="scientific">Syntrophobotulus glycolicus (strain DSM 8271 / FlGlyR)</name>
    <dbReference type="NCBI Taxonomy" id="645991"/>
    <lineage>
        <taxon>Bacteria</taxon>
        <taxon>Bacillati</taxon>
        <taxon>Bacillota</taxon>
        <taxon>Clostridia</taxon>
        <taxon>Eubacteriales</taxon>
        <taxon>Desulfitobacteriaceae</taxon>
        <taxon>Syntrophobotulus</taxon>
    </lineage>
</organism>
<dbReference type="InterPro" id="IPR006669">
    <property type="entry name" value="MgtE_transporter"/>
</dbReference>
<dbReference type="KEGG" id="sgy:Sgly_2380"/>
<dbReference type="InterPro" id="IPR038076">
    <property type="entry name" value="MgtE_N_sf"/>
</dbReference>
<dbReference type="OrthoDB" id="9790355at2"/>
<name>F0SUV1_SYNGF</name>
<dbReference type="PANTHER" id="PTHR43773">
    <property type="entry name" value="MAGNESIUM TRANSPORTER MGTE"/>
    <property type="match status" value="1"/>
</dbReference>
<dbReference type="InterPro" id="IPR046342">
    <property type="entry name" value="CBS_dom_sf"/>
</dbReference>
<gene>
    <name evidence="3" type="ordered locus">Sgly_2380</name>
</gene>
<dbReference type="Pfam" id="PF05239">
    <property type="entry name" value="PRC"/>
    <property type="match status" value="1"/>
</dbReference>
<dbReference type="RefSeq" id="WP_013625532.1">
    <property type="nucleotide sequence ID" value="NC_015172.1"/>
</dbReference>
<dbReference type="GO" id="GO:0016020">
    <property type="term" value="C:membrane"/>
    <property type="evidence" value="ECO:0007669"/>
    <property type="project" value="InterPro"/>
</dbReference>
<dbReference type="CDD" id="cd04606">
    <property type="entry name" value="CBS_pair_Mg_transporter"/>
    <property type="match status" value="1"/>
</dbReference>
<sequence>MAKFLTFYLSRILGNRVITQDNQVLGQIKDLIADLDEVRPKIVAAKLGNGRILDFSFLEIDKNKGQYAFRCRQVRDYTEAGTNQLFLNKNIMDKQIVDIDGRKIVRVNDLRLAVLSNGTYLIAVDVGLEGLLRRLGVAKPIKKGLRSLGISLSGRYILWEDVEAVPSGNTGIKLSKPYTKLSTLHPSDFADIIEDLDRYTQVEVFSSLDEDRAAEVLEELESEAQVNVLEGLSISRAADVLEKMPADEAADILEKIDDHKAEEILNEMEKETSEEIRELMEYPENSVGALMTTDYISFKKEMSVNEVLKELRSIKPEIDTIYSLYIVDEAGKLTGAVSLRDIVVSEPETILQDIMDAKVLFVYDLDEIDLLNEIVSKYSLLAVPVVDKEKETLLGMVIIDDIMTNLLKVRRKKYSRR</sequence>
<accession>F0SUV1</accession>
<proteinExistence type="predicted"/>
<dbReference type="PANTHER" id="PTHR43773:SF1">
    <property type="entry name" value="MAGNESIUM TRANSPORTER MGTE"/>
    <property type="match status" value="1"/>
</dbReference>
<dbReference type="Gene3D" id="3.10.580.10">
    <property type="entry name" value="CBS-domain"/>
    <property type="match status" value="1"/>
</dbReference>
<dbReference type="Pfam" id="PF03448">
    <property type="entry name" value="MgtE_N"/>
    <property type="match status" value="1"/>
</dbReference>
<keyword evidence="1" id="KW-0129">CBS domain</keyword>